<sequence>MVQWAVDYIVDSGSYDIRNFFRAAKTRDGQAQSEEDKLLPPVTWDPEVEKRLVRKLDFRIMPLVWIIFFIAYINLANVKVLATGTPDSIENSIGTVGTQYNWAISLPYWGFLVAEIPSNIALKKFTARFWLARIIVSWGIVVMCMAAVSNPAGLLVARFVLGLAEAGLIPGVFYYFTFWYKPTERATRNAIFYTAVSVGGGVSGLIAIALERMNGIAGLKAWQWVFILEGIPAIIIGVITYVYLPEFPHSPTTYLTPEEQDVAIRRLPKNAPSMHDKTFVLSEAITLFLQPAQWLFMFSFFCMSFGIVGTSNFLPSILMGMGFTTPTQSNLFSAFPSFWGIITYGIPAWHSDYTRERVWHGLIPSIICTISVALMVTAAKNPPTATNPGFMPNWARYLMFFGIGIQSGSQPVLINFRQSTLGGSTQAGLGISAVLISQAIAQISAPFLFPNSDAPLYVNGLTIAGVVFGMGVGFYSLVPLALRYQNKLARKRMAELGTSTESTDEKAEKDVELAETSAV</sequence>
<name>A0A139A4T6_GONPJ</name>
<feature type="transmembrane region" description="Helical" evidence="7">
    <location>
        <begin position="394"/>
        <end position="416"/>
    </location>
</feature>
<dbReference type="PANTHER" id="PTHR43791:SF36">
    <property type="entry name" value="TRANSPORTER, PUTATIVE (AFU_ORTHOLOGUE AFUA_6G08340)-RELATED"/>
    <property type="match status" value="1"/>
</dbReference>
<evidence type="ECO:0000256" key="4">
    <source>
        <dbReference type="ARBA" id="ARBA00022989"/>
    </source>
</evidence>
<evidence type="ECO:0000256" key="7">
    <source>
        <dbReference type="SAM" id="Phobius"/>
    </source>
</evidence>
<dbReference type="Pfam" id="PF07690">
    <property type="entry name" value="MFS_1"/>
    <property type="match status" value="1"/>
</dbReference>
<evidence type="ECO:0000313" key="10">
    <source>
        <dbReference type="Proteomes" id="UP000070544"/>
    </source>
</evidence>
<reference evidence="9 10" key="1">
    <citation type="journal article" date="2015" name="Genome Biol. Evol.">
        <title>Phylogenomic analyses indicate that early fungi evolved digesting cell walls of algal ancestors of land plants.</title>
        <authorList>
            <person name="Chang Y."/>
            <person name="Wang S."/>
            <person name="Sekimoto S."/>
            <person name="Aerts A.L."/>
            <person name="Choi C."/>
            <person name="Clum A."/>
            <person name="LaButti K.M."/>
            <person name="Lindquist E.A."/>
            <person name="Yee Ngan C."/>
            <person name="Ohm R.A."/>
            <person name="Salamov A.A."/>
            <person name="Grigoriev I.V."/>
            <person name="Spatafora J.W."/>
            <person name="Berbee M.L."/>
        </authorList>
    </citation>
    <scope>NUCLEOTIDE SEQUENCE [LARGE SCALE GENOMIC DNA]</scope>
    <source>
        <strain evidence="9 10">JEL478</strain>
    </source>
</reference>
<protein>
    <submittedName>
        <fullName evidence="9">MFS general substrate transporter</fullName>
    </submittedName>
</protein>
<dbReference type="FunFam" id="1.20.1250.20:FF:000018">
    <property type="entry name" value="MFS transporter permease"/>
    <property type="match status" value="1"/>
</dbReference>
<keyword evidence="5 7" id="KW-0472">Membrane</keyword>
<dbReference type="EMBL" id="KQ965800">
    <property type="protein sequence ID" value="KXS11505.1"/>
    <property type="molecule type" value="Genomic_DNA"/>
</dbReference>
<proteinExistence type="predicted"/>
<feature type="domain" description="Major facilitator superfamily (MFS) profile" evidence="8">
    <location>
        <begin position="60"/>
        <end position="519"/>
    </location>
</feature>
<evidence type="ECO:0000259" key="8">
    <source>
        <dbReference type="PROSITE" id="PS50850"/>
    </source>
</evidence>
<feature type="transmembrane region" description="Helical" evidence="7">
    <location>
        <begin position="222"/>
        <end position="244"/>
    </location>
</feature>
<feature type="region of interest" description="Disordered" evidence="6">
    <location>
        <begin position="495"/>
        <end position="519"/>
    </location>
</feature>
<feature type="transmembrane region" description="Helical" evidence="7">
    <location>
        <begin position="461"/>
        <end position="482"/>
    </location>
</feature>
<feature type="transmembrane region" description="Helical" evidence="7">
    <location>
        <begin position="190"/>
        <end position="210"/>
    </location>
</feature>
<keyword evidence="2" id="KW-0813">Transport</keyword>
<keyword evidence="3 7" id="KW-0812">Transmembrane</keyword>
<dbReference type="STRING" id="1344416.A0A139A4T6"/>
<dbReference type="SUPFAM" id="SSF103473">
    <property type="entry name" value="MFS general substrate transporter"/>
    <property type="match status" value="1"/>
</dbReference>
<accession>A0A139A4T6</accession>
<dbReference type="GO" id="GO:0016020">
    <property type="term" value="C:membrane"/>
    <property type="evidence" value="ECO:0007669"/>
    <property type="project" value="UniProtKB-SubCell"/>
</dbReference>
<feature type="transmembrane region" description="Helical" evidence="7">
    <location>
        <begin position="129"/>
        <end position="149"/>
    </location>
</feature>
<feature type="transmembrane region" description="Helical" evidence="7">
    <location>
        <begin position="361"/>
        <end position="379"/>
    </location>
</feature>
<feature type="transmembrane region" description="Helical" evidence="7">
    <location>
        <begin position="102"/>
        <end position="122"/>
    </location>
</feature>
<evidence type="ECO:0000256" key="1">
    <source>
        <dbReference type="ARBA" id="ARBA00004141"/>
    </source>
</evidence>
<comment type="subcellular location">
    <subcellularLocation>
        <location evidence="1">Membrane</location>
        <topology evidence="1">Multi-pass membrane protein</topology>
    </subcellularLocation>
</comment>
<dbReference type="PANTHER" id="PTHR43791">
    <property type="entry name" value="PERMEASE-RELATED"/>
    <property type="match status" value="1"/>
</dbReference>
<dbReference type="Gene3D" id="1.20.1250.20">
    <property type="entry name" value="MFS general substrate transporter like domains"/>
    <property type="match status" value="1"/>
</dbReference>
<evidence type="ECO:0000313" key="9">
    <source>
        <dbReference type="EMBL" id="KXS11505.1"/>
    </source>
</evidence>
<feature type="transmembrane region" description="Helical" evidence="7">
    <location>
        <begin position="331"/>
        <end position="349"/>
    </location>
</feature>
<gene>
    <name evidence="9" type="ORF">M427DRAFT_60536</name>
</gene>
<dbReference type="GO" id="GO:0022857">
    <property type="term" value="F:transmembrane transporter activity"/>
    <property type="evidence" value="ECO:0007669"/>
    <property type="project" value="InterPro"/>
</dbReference>
<dbReference type="InterPro" id="IPR011701">
    <property type="entry name" value="MFS"/>
</dbReference>
<keyword evidence="10" id="KW-1185">Reference proteome</keyword>
<dbReference type="InterPro" id="IPR020846">
    <property type="entry name" value="MFS_dom"/>
</dbReference>
<evidence type="ECO:0000256" key="2">
    <source>
        <dbReference type="ARBA" id="ARBA00022448"/>
    </source>
</evidence>
<feature type="transmembrane region" description="Helical" evidence="7">
    <location>
        <begin position="155"/>
        <end position="178"/>
    </location>
</feature>
<evidence type="ECO:0000256" key="3">
    <source>
        <dbReference type="ARBA" id="ARBA00022692"/>
    </source>
</evidence>
<feature type="transmembrane region" description="Helical" evidence="7">
    <location>
        <begin position="60"/>
        <end position="82"/>
    </location>
</feature>
<feature type="transmembrane region" description="Helical" evidence="7">
    <location>
        <begin position="428"/>
        <end position="449"/>
    </location>
</feature>
<evidence type="ECO:0000256" key="6">
    <source>
        <dbReference type="SAM" id="MobiDB-lite"/>
    </source>
</evidence>
<dbReference type="InterPro" id="IPR036259">
    <property type="entry name" value="MFS_trans_sf"/>
</dbReference>
<keyword evidence="4 7" id="KW-1133">Transmembrane helix</keyword>
<feature type="transmembrane region" description="Helical" evidence="7">
    <location>
        <begin position="294"/>
        <end position="319"/>
    </location>
</feature>
<evidence type="ECO:0000256" key="5">
    <source>
        <dbReference type="ARBA" id="ARBA00023136"/>
    </source>
</evidence>
<dbReference type="PROSITE" id="PS50850">
    <property type="entry name" value="MFS"/>
    <property type="match status" value="1"/>
</dbReference>
<dbReference type="OrthoDB" id="2985014at2759"/>
<organism evidence="9 10">
    <name type="scientific">Gonapodya prolifera (strain JEL478)</name>
    <name type="common">Monoblepharis prolifera</name>
    <dbReference type="NCBI Taxonomy" id="1344416"/>
    <lineage>
        <taxon>Eukaryota</taxon>
        <taxon>Fungi</taxon>
        <taxon>Fungi incertae sedis</taxon>
        <taxon>Chytridiomycota</taxon>
        <taxon>Chytridiomycota incertae sedis</taxon>
        <taxon>Monoblepharidomycetes</taxon>
        <taxon>Monoblepharidales</taxon>
        <taxon>Gonapodyaceae</taxon>
        <taxon>Gonapodya</taxon>
    </lineage>
</organism>
<dbReference type="AlphaFoldDB" id="A0A139A4T6"/>
<dbReference type="Proteomes" id="UP000070544">
    <property type="component" value="Unassembled WGS sequence"/>
</dbReference>
<feature type="compositionally biased region" description="Basic and acidic residues" evidence="6">
    <location>
        <begin position="503"/>
        <end position="512"/>
    </location>
</feature>